<evidence type="ECO:0000256" key="3">
    <source>
        <dbReference type="ARBA" id="ARBA00023163"/>
    </source>
</evidence>
<evidence type="ECO:0000313" key="5">
    <source>
        <dbReference type="EMBL" id="MBC8561004.1"/>
    </source>
</evidence>
<keyword evidence="3" id="KW-0804">Transcription</keyword>
<dbReference type="SMART" id="SM00342">
    <property type="entry name" value="HTH_ARAC"/>
    <property type="match status" value="1"/>
</dbReference>
<dbReference type="PANTHER" id="PTHR43280">
    <property type="entry name" value="ARAC-FAMILY TRANSCRIPTIONAL REGULATOR"/>
    <property type="match status" value="1"/>
</dbReference>
<sequence length="278" mass="31623">MGIFLGKNCVGYACCIHDKPSTVATVYQCGWQSANKLCSFGPSVWDHFLIHYVVKGKGQFVFQQKIYPVEAGQGFLIPPGHSASYCADADDPWEYYWVGFNGIEAKKMLETANLSEENPIFTYNKDGKVKEYLENLYRSSRSSGYKEYAMIGYLYLFLSCIAAPKIEKSKAKEEYIKNAAEYIENNCFYRLTVQDVAQHVGVEHSYLFRIFKEKMGCSISTYISNRKIDRAKMLLSKSKMPITEIANSLSFSSVAHFSKAFKKATTVSPMAYRKMFSK</sequence>
<proteinExistence type="predicted"/>
<dbReference type="SUPFAM" id="SSF51215">
    <property type="entry name" value="Regulatory protein AraC"/>
    <property type="match status" value="1"/>
</dbReference>
<gene>
    <name evidence="5" type="ORF">H8710_13155</name>
</gene>
<reference evidence="5" key="1">
    <citation type="submission" date="2020-08" db="EMBL/GenBank/DDBJ databases">
        <title>Genome public.</title>
        <authorList>
            <person name="Liu C."/>
            <person name="Sun Q."/>
        </authorList>
    </citation>
    <scope>NUCLEOTIDE SEQUENCE</scope>
    <source>
        <strain evidence="5">NSJ-33</strain>
    </source>
</reference>
<keyword evidence="1" id="KW-0805">Transcription regulation</keyword>
<protein>
    <submittedName>
        <fullName evidence="5">AraC family transcriptional regulator</fullName>
    </submittedName>
</protein>
<dbReference type="CDD" id="cd06986">
    <property type="entry name" value="cupin_MmsR-like_N"/>
    <property type="match status" value="1"/>
</dbReference>
<dbReference type="Gene3D" id="2.60.120.280">
    <property type="entry name" value="Regulatory protein AraC"/>
    <property type="match status" value="1"/>
</dbReference>
<feature type="domain" description="HTH araC/xylS-type" evidence="4">
    <location>
        <begin position="177"/>
        <end position="275"/>
    </location>
</feature>
<dbReference type="PROSITE" id="PS01124">
    <property type="entry name" value="HTH_ARAC_FAMILY_2"/>
    <property type="match status" value="1"/>
</dbReference>
<dbReference type="GO" id="GO:0003700">
    <property type="term" value="F:DNA-binding transcription factor activity"/>
    <property type="evidence" value="ECO:0007669"/>
    <property type="project" value="InterPro"/>
</dbReference>
<dbReference type="Proteomes" id="UP000610760">
    <property type="component" value="Unassembled WGS sequence"/>
</dbReference>
<keyword evidence="2" id="KW-0238">DNA-binding</keyword>
<dbReference type="InterPro" id="IPR009057">
    <property type="entry name" value="Homeodomain-like_sf"/>
</dbReference>
<dbReference type="InterPro" id="IPR037923">
    <property type="entry name" value="HTH-like"/>
</dbReference>
<dbReference type="AlphaFoldDB" id="A0A926E3H0"/>
<dbReference type="InterPro" id="IPR020449">
    <property type="entry name" value="Tscrpt_reg_AraC-type_HTH"/>
</dbReference>
<dbReference type="InterPro" id="IPR003313">
    <property type="entry name" value="AraC-bd"/>
</dbReference>
<name>A0A926E3H0_9FIRM</name>
<dbReference type="InterPro" id="IPR018060">
    <property type="entry name" value="HTH_AraC"/>
</dbReference>
<organism evidence="5 6">
    <name type="scientific">Fumia xinanensis</name>
    <dbReference type="NCBI Taxonomy" id="2763659"/>
    <lineage>
        <taxon>Bacteria</taxon>
        <taxon>Bacillati</taxon>
        <taxon>Bacillota</taxon>
        <taxon>Clostridia</taxon>
        <taxon>Eubacteriales</taxon>
        <taxon>Oscillospiraceae</taxon>
        <taxon>Fumia</taxon>
    </lineage>
</organism>
<evidence type="ECO:0000256" key="2">
    <source>
        <dbReference type="ARBA" id="ARBA00023125"/>
    </source>
</evidence>
<dbReference type="SUPFAM" id="SSF46689">
    <property type="entry name" value="Homeodomain-like"/>
    <property type="match status" value="2"/>
</dbReference>
<dbReference type="EMBL" id="JACRSV010000007">
    <property type="protein sequence ID" value="MBC8561004.1"/>
    <property type="molecule type" value="Genomic_DNA"/>
</dbReference>
<dbReference type="Pfam" id="PF12833">
    <property type="entry name" value="HTH_18"/>
    <property type="match status" value="1"/>
</dbReference>
<keyword evidence="6" id="KW-1185">Reference proteome</keyword>
<evidence type="ECO:0000259" key="4">
    <source>
        <dbReference type="PROSITE" id="PS01124"/>
    </source>
</evidence>
<dbReference type="GO" id="GO:0043565">
    <property type="term" value="F:sequence-specific DNA binding"/>
    <property type="evidence" value="ECO:0007669"/>
    <property type="project" value="InterPro"/>
</dbReference>
<dbReference type="Pfam" id="PF02311">
    <property type="entry name" value="AraC_binding"/>
    <property type="match status" value="1"/>
</dbReference>
<accession>A0A926E3H0</accession>
<evidence type="ECO:0000313" key="6">
    <source>
        <dbReference type="Proteomes" id="UP000610760"/>
    </source>
</evidence>
<evidence type="ECO:0000256" key="1">
    <source>
        <dbReference type="ARBA" id="ARBA00023015"/>
    </source>
</evidence>
<dbReference type="PANTHER" id="PTHR43280:SF2">
    <property type="entry name" value="HTH-TYPE TRANSCRIPTIONAL REGULATOR EXSA"/>
    <property type="match status" value="1"/>
</dbReference>
<comment type="caution">
    <text evidence="5">The sequence shown here is derived from an EMBL/GenBank/DDBJ whole genome shotgun (WGS) entry which is preliminary data.</text>
</comment>
<dbReference type="Gene3D" id="1.10.10.60">
    <property type="entry name" value="Homeodomain-like"/>
    <property type="match status" value="2"/>
</dbReference>
<dbReference type="RefSeq" id="WP_249296311.1">
    <property type="nucleotide sequence ID" value="NZ_JACRSV010000007.1"/>
</dbReference>
<dbReference type="PRINTS" id="PR00032">
    <property type="entry name" value="HTHARAC"/>
</dbReference>